<evidence type="ECO:0000313" key="3">
    <source>
        <dbReference type="EMBL" id="QUB75191.1"/>
    </source>
</evidence>
<evidence type="ECO:0000259" key="2">
    <source>
        <dbReference type="Pfam" id="PF03050"/>
    </source>
</evidence>
<keyword evidence="4" id="KW-1185">Reference proteome</keyword>
<dbReference type="InterPro" id="IPR004291">
    <property type="entry name" value="Transposase_IS66_central"/>
</dbReference>
<dbReference type="InterPro" id="IPR052344">
    <property type="entry name" value="Transposase-related"/>
</dbReference>
<dbReference type="PANTHER" id="PTHR33678:SF1">
    <property type="entry name" value="BLL1576 PROTEIN"/>
    <property type="match status" value="1"/>
</dbReference>
<evidence type="ECO:0000256" key="1">
    <source>
        <dbReference type="SAM" id="Coils"/>
    </source>
</evidence>
<proteinExistence type="predicted"/>
<feature type="coiled-coil region" evidence="1">
    <location>
        <begin position="42"/>
        <end position="93"/>
    </location>
</feature>
<dbReference type="PANTHER" id="PTHR33678">
    <property type="entry name" value="BLL1576 PROTEIN"/>
    <property type="match status" value="1"/>
</dbReference>
<protein>
    <submittedName>
        <fullName evidence="3">IS66 family transposase</fullName>
    </submittedName>
</protein>
<gene>
    <name evidence="3" type="ORF">J5A58_06595</name>
</gene>
<dbReference type="RefSeq" id="WP_211807291.1">
    <property type="nucleotide sequence ID" value="NZ_CP072361.1"/>
</dbReference>
<accession>A0ABX7XNG2</accession>
<feature type="domain" description="Transposase IS66 central" evidence="2">
    <location>
        <begin position="240"/>
        <end position="518"/>
    </location>
</feature>
<reference evidence="3 4" key="1">
    <citation type="submission" date="2021-03" db="EMBL/GenBank/DDBJ databases">
        <title>Human Oral Microbial Genomes.</title>
        <authorList>
            <person name="Johnston C.D."/>
            <person name="Chen T."/>
            <person name="Dewhirst F.E."/>
        </authorList>
    </citation>
    <scope>NUCLEOTIDE SEQUENCE [LARGE SCALE GENOMIC DNA]</scope>
    <source>
        <strain evidence="3 4">F0054</strain>
    </source>
</reference>
<dbReference type="EMBL" id="CP072361">
    <property type="protein sequence ID" value="QUB75191.1"/>
    <property type="molecule type" value="Genomic_DNA"/>
</dbReference>
<sequence>MNTSNNKTASNYHFLTQEDVINLLEQKDMELKSKDVELKSKIVELKQKDVELKSKNVELKQKDAELKQKDEELKQKDAELARKSQRILELERMVFGRRSEKRLPESPNGWAGSFFDKDWAKEGKQLSGEIPTIIKEVEKQAKQRREASRNARSTRKGKTYASYVPNDIERVVTEIYPDGYDENRMVIIGHDKTEHLCLRPSSFYVKVEDRIVCRLKDAKPTDAKIDILEAPLQKQAVDCFADASLLAEIITGKFVYHLPEYRQSTRWKEHGINIPTSTINSWVHSTANALYPLYKLQAKLILQSPYLQVDETSVQVADRKGKTRKGYLWGVRDALHCRGVFFHWKEGSRSGAVPDELFKGYHGAIQSDGYEAYSRFENVQGIELLGCMAHVRRKFEHLSTNDKNAAHIVKMIAVLYELEANLKHSNASYEEILAERKSKAYPILKALEAYMKEVHKEYLPGEAMEKALRYAFAVWIRISRYVQDGRFNIDNNLMEQAIRPITLGRKNYLFCGNNEGAENNAIFYTFMACCREAKIEPNVWLRQVLAKPLLDMEDEELVKLLPINYK</sequence>
<dbReference type="NCBIfam" id="NF033517">
    <property type="entry name" value="transpos_IS66"/>
    <property type="match status" value="1"/>
</dbReference>
<dbReference type="Proteomes" id="UP000682195">
    <property type="component" value="Chromosome 1"/>
</dbReference>
<evidence type="ECO:0000313" key="4">
    <source>
        <dbReference type="Proteomes" id="UP000682195"/>
    </source>
</evidence>
<name>A0ABX7XNG2_9BACT</name>
<keyword evidence="1" id="KW-0175">Coiled coil</keyword>
<organism evidence="3 4">
    <name type="scientific">Prevotella melaninogenica</name>
    <dbReference type="NCBI Taxonomy" id="28132"/>
    <lineage>
        <taxon>Bacteria</taxon>
        <taxon>Pseudomonadati</taxon>
        <taxon>Bacteroidota</taxon>
        <taxon>Bacteroidia</taxon>
        <taxon>Bacteroidales</taxon>
        <taxon>Prevotellaceae</taxon>
        <taxon>Prevotella</taxon>
    </lineage>
</organism>
<dbReference type="Pfam" id="PF03050">
    <property type="entry name" value="DDE_Tnp_IS66"/>
    <property type="match status" value="1"/>
</dbReference>